<dbReference type="GO" id="GO:0004066">
    <property type="term" value="F:asparagine synthase (glutamine-hydrolyzing) activity"/>
    <property type="evidence" value="ECO:0007669"/>
    <property type="project" value="UniProtKB-EC"/>
</dbReference>
<evidence type="ECO:0000256" key="8">
    <source>
        <dbReference type="PIRSR" id="PIRSR001589-2"/>
    </source>
</evidence>
<protein>
    <recommendedName>
        <fullName evidence="3">asparagine synthase (glutamine-hydrolyzing)</fullName>
        <ecNumber evidence="3">6.3.5.4</ecNumber>
    </recommendedName>
</protein>
<keyword evidence="10" id="KW-0436">Ligase</keyword>
<dbReference type="GO" id="GO:0006529">
    <property type="term" value="P:asparagine biosynthetic process"/>
    <property type="evidence" value="ECO:0007669"/>
    <property type="project" value="InterPro"/>
</dbReference>
<evidence type="ECO:0000256" key="5">
    <source>
        <dbReference type="ARBA" id="ARBA00022840"/>
    </source>
</evidence>
<dbReference type="PROSITE" id="PS51278">
    <property type="entry name" value="GATASE_TYPE_2"/>
    <property type="match status" value="1"/>
</dbReference>
<dbReference type="GO" id="GO:0005524">
    <property type="term" value="F:ATP binding"/>
    <property type="evidence" value="ECO:0007669"/>
    <property type="project" value="UniProtKB-KW"/>
</dbReference>
<keyword evidence="6" id="KW-0315">Glutamine amidotransferase</keyword>
<evidence type="ECO:0000256" key="2">
    <source>
        <dbReference type="ARBA" id="ARBA00005752"/>
    </source>
</evidence>
<dbReference type="SUPFAM" id="SSF56235">
    <property type="entry name" value="N-terminal nucleophile aminohydrolases (Ntn hydrolases)"/>
    <property type="match status" value="1"/>
</dbReference>
<dbReference type="InterPro" id="IPR029055">
    <property type="entry name" value="Ntn_hydrolases_N"/>
</dbReference>
<dbReference type="CDD" id="cd01991">
    <property type="entry name" value="Asn_synthase_B_C"/>
    <property type="match status" value="1"/>
</dbReference>
<dbReference type="Pfam" id="PF00733">
    <property type="entry name" value="Asn_synthase"/>
    <property type="match status" value="1"/>
</dbReference>
<feature type="domain" description="Glutamine amidotransferase type-2" evidence="9">
    <location>
        <begin position="2"/>
        <end position="238"/>
    </location>
</feature>
<dbReference type="AlphaFoldDB" id="A0A376FXA2"/>
<evidence type="ECO:0000256" key="3">
    <source>
        <dbReference type="ARBA" id="ARBA00012737"/>
    </source>
</evidence>
<evidence type="ECO:0000256" key="7">
    <source>
        <dbReference type="ARBA" id="ARBA00048741"/>
    </source>
</evidence>
<accession>A0A376FXA2</accession>
<evidence type="ECO:0000256" key="6">
    <source>
        <dbReference type="ARBA" id="ARBA00022962"/>
    </source>
</evidence>
<dbReference type="InterPro" id="IPR001962">
    <property type="entry name" value="Asn_synthase"/>
</dbReference>
<feature type="binding site" evidence="8">
    <location>
        <position position="125"/>
    </location>
    <ligand>
        <name>L-glutamine</name>
        <dbReference type="ChEBI" id="CHEBI:58359"/>
    </ligand>
</feature>
<dbReference type="PANTHER" id="PTHR43284:SF1">
    <property type="entry name" value="ASPARAGINE SYNTHETASE"/>
    <property type="match status" value="1"/>
</dbReference>
<reference evidence="10 11" key="1">
    <citation type="submission" date="2018-06" db="EMBL/GenBank/DDBJ databases">
        <authorList>
            <consortium name="Pathogen Informatics"/>
            <person name="Doyle S."/>
        </authorList>
    </citation>
    <scope>NUCLEOTIDE SEQUENCE [LARGE SCALE GENOMIC DNA]</scope>
    <source>
        <strain evidence="10 11">NCTC13456</strain>
    </source>
</reference>
<proteinExistence type="inferred from homology"/>
<sequence>MCGISGIFSKNKLSGSSILNSLKSIKHRGPNNTIHTSFFDKEIHFYSSQLSDKRTQFDLRNSDGIQANNWIGFNRLSIIDLSNNGMQPFYDNDAKISFMMNGEVYNFKELRNEFLSDVDFISDSDSEVAFQLYLKLGIDFVQYLRGMFVIVIVDYQKNEVNIWRDRFGIKPFYYFLDEENFIFSSEIEGIFATDLVQKEINFKHLAYTFYLNSSFAPNTIYNNIYSLEAATQLKVDLSNFKSEKNQYWQLNYQPNHQLISSEEFLNDVDKVVNLSSVSDVKQAIMLSGGLDSGLLAYMIGQKNSDIDALTIYNESVPEQNELAFAKSNALNANLNIKAFEIENQVDLQTIKECCFAEEEPNSSPEPAYFLTKKAKQNNYTVLHNALGLDELFYGYGYYNQAKKLEKYQAFLWKPFRYFLTGSKRNKYEEISTFGLEATPFIMRSFSSWKAIQQLFSMHGSADWEHPISVLMNKVKSTNINFEKMPLLKKISYLDFYYYISSHHSLRTDSPAMKNEIEMRFPYLDHLFVQKYFNCSFLDQDLSKENNKSFLRKNVQTILPKDVLSMKKKGFSMPTSKWLESVNLEQDFPELKTYFGENYKNWIDHPSKKWFLISTSLLMKKK</sequence>
<dbReference type="Gene3D" id="3.60.20.10">
    <property type="entry name" value="Glutamine Phosphoribosylpyrophosphate, subunit 1, domain 1"/>
    <property type="match status" value="1"/>
</dbReference>
<dbReference type="PANTHER" id="PTHR43284">
    <property type="entry name" value="ASPARAGINE SYNTHETASE (GLUTAMINE-HYDROLYZING)"/>
    <property type="match status" value="1"/>
</dbReference>
<dbReference type="InterPro" id="IPR017932">
    <property type="entry name" value="GATase_2_dom"/>
</dbReference>
<gene>
    <name evidence="10" type="primary">asnB</name>
    <name evidence="10" type="ORF">NCTC13456_00168</name>
</gene>
<evidence type="ECO:0000256" key="4">
    <source>
        <dbReference type="ARBA" id="ARBA00022741"/>
    </source>
</evidence>
<comment type="similarity">
    <text evidence="2">Belongs to the asparagine synthetase family.</text>
</comment>
<comment type="pathway">
    <text evidence="1">Amino-acid biosynthesis; L-asparagine biosynthesis; L-asparagine from L-aspartate (L-Gln route): step 1/1.</text>
</comment>
<dbReference type="PIRSF" id="PIRSF001589">
    <property type="entry name" value="Asn_synthetase_glu-h"/>
    <property type="match status" value="1"/>
</dbReference>
<evidence type="ECO:0000259" key="9">
    <source>
        <dbReference type="PROSITE" id="PS51278"/>
    </source>
</evidence>
<keyword evidence="5 8" id="KW-0067">ATP-binding</keyword>
<dbReference type="OrthoDB" id="9763290at2"/>
<dbReference type="CDD" id="cd00712">
    <property type="entry name" value="AsnB"/>
    <property type="match status" value="1"/>
</dbReference>
<dbReference type="EC" id="6.3.5.4" evidence="3"/>
<dbReference type="NCBIfam" id="TIGR01536">
    <property type="entry name" value="asn_synth_AEB"/>
    <property type="match status" value="1"/>
</dbReference>
<dbReference type="InterPro" id="IPR033738">
    <property type="entry name" value="AsnB_N"/>
</dbReference>
<organism evidence="10 11">
    <name type="scientific">Empedobacter falsenii</name>
    <dbReference type="NCBI Taxonomy" id="343874"/>
    <lineage>
        <taxon>Bacteria</taxon>
        <taxon>Pseudomonadati</taxon>
        <taxon>Bacteroidota</taxon>
        <taxon>Flavobacteriia</taxon>
        <taxon>Flavobacteriales</taxon>
        <taxon>Weeksellaceae</taxon>
        <taxon>Empedobacter</taxon>
    </lineage>
</organism>
<dbReference type="InterPro" id="IPR006426">
    <property type="entry name" value="Asn_synth_AEB"/>
</dbReference>
<dbReference type="Gene3D" id="3.40.50.620">
    <property type="entry name" value="HUPs"/>
    <property type="match status" value="2"/>
</dbReference>
<dbReference type="RefSeq" id="WP_038336447.1">
    <property type="nucleotide sequence ID" value="NZ_JSYQ01000025.1"/>
</dbReference>
<dbReference type="Pfam" id="PF13537">
    <property type="entry name" value="GATase_7"/>
    <property type="match status" value="1"/>
</dbReference>
<dbReference type="STRING" id="343874.GCA_000805695_01701"/>
<evidence type="ECO:0000256" key="1">
    <source>
        <dbReference type="ARBA" id="ARBA00005187"/>
    </source>
</evidence>
<dbReference type="InterPro" id="IPR051786">
    <property type="entry name" value="ASN_synthetase/amidase"/>
</dbReference>
<evidence type="ECO:0000313" key="11">
    <source>
        <dbReference type="Proteomes" id="UP000254737"/>
    </source>
</evidence>
<dbReference type="EMBL" id="UFXS01000001">
    <property type="protein sequence ID" value="STD52955.1"/>
    <property type="molecule type" value="Genomic_DNA"/>
</dbReference>
<dbReference type="Proteomes" id="UP000254737">
    <property type="component" value="Unassembled WGS sequence"/>
</dbReference>
<name>A0A376FXA2_9FLAO</name>
<comment type="catalytic activity">
    <reaction evidence="7">
        <text>L-aspartate + L-glutamine + ATP + H2O = L-asparagine + L-glutamate + AMP + diphosphate + H(+)</text>
        <dbReference type="Rhea" id="RHEA:12228"/>
        <dbReference type="ChEBI" id="CHEBI:15377"/>
        <dbReference type="ChEBI" id="CHEBI:15378"/>
        <dbReference type="ChEBI" id="CHEBI:29985"/>
        <dbReference type="ChEBI" id="CHEBI:29991"/>
        <dbReference type="ChEBI" id="CHEBI:30616"/>
        <dbReference type="ChEBI" id="CHEBI:33019"/>
        <dbReference type="ChEBI" id="CHEBI:58048"/>
        <dbReference type="ChEBI" id="CHEBI:58359"/>
        <dbReference type="ChEBI" id="CHEBI:456215"/>
        <dbReference type="EC" id="6.3.5.4"/>
    </reaction>
</comment>
<dbReference type="InterPro" id="IPR014729">
    <property type="entry name" value="Rossmann-like_a/b/a_fold"/>
</dbReference>
<keyword evidence="4 8" id="KW-0547">Nucleotide-binding</keyword>
<dbReference type="SUPFAM" id="SSF52402">
    <property type="entry name" value="Adenine nucleotide alpha hydrolases-like"/>
    <property type="match status" value="1"/>
</dbReference>
<evidence type="ECO:0000313" key="10">
    <source>
        <dbReference type="EMBL" id="STD52955.1"/>
    </source>
</evidence>